<dbReference type="Gene3D" id="3.10.450.50">
    <property type="match status" value="1"/>
</dbReference>
<dbReference type="EMBL" id="PEOG01000015">
    <property type="protein sequence ID" value="PIM53908.1"/>
    <property type="molecule type" value="Genomic_DNA"/>
</dbReference>
<reference evidence="2 3" key="1">
    <citation type="submission" date="2017-11" db="EMBL/GenBank/DDBJ databases">
        <title>Draft genome sequence of Mitsuaria sp. HWN-4.</title>
        <authorList>
            <person name="Gundlapally S.R."/>
        </authorList>
    </citation>
    <scope>NUCLEOTIDE SEQUENCE [LARGE SCALE GENOMIC DNA]</scope>
    <source>
        <strain evidence="2 3">HWN-4</strain>
    </source>
</reference>
<keyword evidence="3" id="KW-1185">Reference proteome</keyword>
<organism evidence="2 3">
    <name type="scientific">Roseateles chitinivorans</name>
    <dbReference type="NCBI Taxonomy" id="2917965"/>
    <lineage>
        <taxon>Bacteria</taxon>
        <taxon>Pseudomonadati</taxon>
        <taxon>Pseudomonadota</taxon>
        <taxon>Betaproteobacteria</taxon>
        <taxon>Burkholderiales</taxon>
        <taxon>Sphaerotilaceae</taxon>
        <taxon>Roseateles</taxon>
    </lineage>
</organism>
<accession>A0A2G9CBU0</accession>
<protein>
    <submittedName>
        <fullName evidence="2">Polyketide cyclase</fullName>
    </submittedName>
</protein>
<dbReference type="Proteomes" id="UP000231501">
    <property type="component" value="Unassembled WGS sequence"/>
</dbReference>
<comment type="caution">
    <text evidence="2">The sequence shown here is derived from an EMBL/GenBank/DDBJ whole genome shotgun (WGS) entry which is preliminary data.</text>
</comment>
<evidence type="ECO:0000313" key="2">
    <source>
        <dbReference type="EMBL" id="PIM53908.1"/>
    </source>
</evidence>
<dbReference type="InterPro" id="IPR032710">
    <property type="entry name" value="NTF2-like_dom_sf"/>
</dbReference>
<evidence type="ECO:0000259" key="1">
    <source>
        <dbReference type="Pfam" id="PF12680"/>
    </source>
</evidence>
<dbReference type="RefSeq" id="WP_099860798.1">
    <property type="nucleotide sequence ID" value="NZ_PEOG01000015.1"/>
</dbReference>
<name>A0A2G9CBU0_9BURK</name>
<dbReference type="AlphaFoldDB" id="A0A2G9CBU0"/>
<dbReference type="SUPFAM" id="SSF54427">
    <property type="entry name" value="NTF2-like"/>
    <property type="match status" value="1"/>
</dbReference>
<sequence length="138" mass="15578">MNHHISESTVPDAGHVAVIERYLDRLEASDVEGIVALFTEDAQVVSPFLGGMSPRPFFEKVRDASGQSRIEVLDILLSARGGSRAMAYFVYHWQLRDGTEVRFDCVDVFDFNEQGRIQRMTIVYDTHPVRALVGDKYA</sequence>
<gene>
    <name evidence="2" type="ORF">CS062_07205</name>
</gene>
<dbReference type="InterPro" id="IPR037401">
    <property type="entry name" value="SnoaL-like"/>
</dbReference>
<dbReference type="Pfam" id="PF12680">
    <property type="entry name" value="SnoaL_2"/>
    <property type="match status" value="1"/>
</dbReference>
<proteinExistence type="predicted"/>
<dbReference type="OrthoDB" id="8776598at2"/>
<evidence type="ECO:0000313" key="3">
    <source>
        <dbReference type="Proteomes" id="UP000231501"/>
    </source>
</evidence>
<feature type="domain" description="SnoaL-like" evidence="1">
    <location>
        <begin position="19"/>
        <end position="120"/>
    </location>
</feature>